<dbReference type="AlphaFoldDB" id="A0A8C6BRP9"/>
<name>A0A8C6BRP9_MONMO</name>
<accession>A0A8C6BRP9</accession>
<reference evidence="1" key="2">
    <citation type="submission" date="2025-09" db="UniProtKB">
        <authorList>
            <consortium name="Ensembl"/>
        </authorList>
    </citation>
    <scope>IDENTIFICATION</scope>
</reference>
<keyword evidence="2" id="KW-1185">Reference proteome</keyword>
<evidence type="ECO:0000313" key="2">
    <source>
        <dbReference type="Proteomes" id="UP000694561"/>
    </source>
</evidence>
<reference evidence="1" key="1">
    <citation type="submission" date="2025-08" db="UniProtKB">
        <authorList>
            <consortium name="Ensembl"/>
        </authorList>
    </citation>
    <scope>IDENTIFICATION</scope>
</reference>
<dbReference type="GeneTree" id="ENSGT00990000206080"/>
<dbReference type="Proteomes" id="UP000694561">
    <property type="component" value="Unplaced"/>
</dbReference>
<protein>
    <submittedName>
        <fullName evidence="1">Uncharacterized protein</fullName>
    </submittedName>
</protein>
<organism evidence="1 2">
    <name type="scientific">Monodon monoceros</name>
    <name type="common">Narwhal</name>
    <name type="synonym">Ceratodon monodon</name>
    <dbReference type="NCBI Taxonomy" id="40151"/>
    <lineage>
        <taxon>Eukaryota</taxon>
        <taxon>Metazoa</taxon>
        <taxon>Chordata</taxon>
        <taxon>Craniata</taxon>
        <taxon>Vertebrata</taxon>
        <taxon>Euteleostomi</taxon>
        <taxon>Mammalia</taxon>
        <taxon>Eutheria</taxon>
        <taxon>Laurasiatheria</taxon>
        <taxon>Artiodactyla</taxon>
        <taxon>Whippomorpha</taxon>
        <taxon>Cetacea</taxon>
        <taxon>Odontoceti</taxon>
        <taxon>Monodontidae</taxon>
        <taxon>Monodon</taxon>
    </lineage>
</organism>
<evidence type="ECO:0000313" key="1">
    <source>
        <dbReference type="Ensembl" id="ENSMMNP00015020573.1"/>
    </source>
</evidence>
<dbReference type="Ensembl" id="ENSMMNT00015022614.1">
    <property type="protein sequence ID" value="ENSMMNP00015020573.1"/>
    <property type="gene ID" value="ENSMMNG00015015120.1"/>
</dbReference>
<sequence length="75" mass="8749">MSTVRRILCKFDTIHLTTDHYPPPNVDRSVKAYTNWDAERDAMNIETAIKTKALPDFPSKFLLLAKEMNIPRSWK</sequence>
<proteinExistence type="predicted"/>